<keyword evidence="1" id="KW-0472">Membrane</keyword>
<evidence type="ECO:0000313" key="2">
    <source>
        <dbReference type="EMBL" id="MCM6763791.1"/>
    </source>
</evidence>
<organism evidence="2 3">
    <name type="scientific">Rathayibacter rubneri</name>
    <dbReference type="NCBI Taxonomy" id="2950106"/>
    <lineage>
        <taxon>Bacteria</taxon>
        <taxon>Bacillati</taxon>
        <taxon>Actinomycetota</taxon>
        <taxon>Actinomycetes</taxon>
        <taxon>Micrococcales</taxon>
        <taxon>Microbacteriaceae</taxon>
        <taxon>Rathayibacter</taxon>
    </lineage>
</organism>
<feature type="transmembrane region" description="Helical" evidence="1">
    <location>
        <begin position="54"/>
        <end position="74"/>
    </location>
</feature>
<feature type="transmembrane region" description="Helical" evidence="1">
    <location>
        <begin position="81"/>
        <end position="101"/>
    </location>
</feature>
<accession>A0A9X2E0S2</accession>
<dbReference type="InterPro" id="IPR013901">
    <property type="entry name" value="Anthrone_oxy"/>
</dbReference>
<name>A0A9X2E0S2_9MICO</name>
<dbReference type="Pfam" id="PF08592">
    <property type="entry name" value="Anthrone_oxy"/>
    <property type="match status" value="1"/>
</dbReference>
<comment type="caution">
    <text evidence="2">The sequence shown here is derived from an EMBL/GenBank/DDBJ whole genome shotgun (WGS) entry which is preliminary data.</text>
</comment>
<keyword evidence="1" id="KW-1133">Transmembrane helix</keyword>
<dbReference type="EMBL" id="JAMRYM010000084">
    <property type="protein sequence ID" value="MCM6763791.1"/>
    <property type="molecule type" value="Genomic_DNA"/>
</dbReference>
<dbReference type="Proteomes" id="UP001155240">
    <property type="component" value="Unassembled WGS sequence"/>
</dbReference>
<reference evidence="2" key="1">
    <citation type="submission" date="2022-06" db="EMBL/GenBank/DDBJ databases">
        <title>Whole genome shotgun sequencing (WGS) of Rathayibacter sp. ZW T2_19, isolated from stored onions (Allium cepa).</title>
        <authorList>
            <person name="Stoll D.A."/>
            <person name="Huch M."/>
        </authorList>
    </citation>
    <scope>NUCLEOTIDE SEQUENCE</scope>
    <source>
        <strain evidence="2">ZW T2_19</strain>
    </source>
</reference>
<evidence type="ECO:0000256" key="1">
    <source>
        <dbReference type="SAM" id="Phobius"/>
    </source>
</evidence>
<protein>
    <submittedName>
        <fullName evidence="2">DUF1772 domain-containing protein</fullName>
    </submittedName>
</protein>
<proteinExistence type="predicted"/>
<evidence type="ECO:0000313" key="3">
    <source>
        <dbReference type="Proteomes" id="UP001155240"/>
    </source>
</evidence>
<gene>
    <name evidence="2" type="ORF">NB037_15335</name>
</gene>
<dbReference type="AlphaFoldDB" id="A0A9X2E0S2"/>
<keyword evidence="1" id="KW-0812">Transmembrane</keyword>
<sequence>MSALATVAVVGSGLVAGVYTAFSTMVVPALRRRDPVDAAAVMIGINRAAERGPFLLLFSGTAVAAAALGVSALVRSDGADGAVAAASLASTAITVAVNVPLNRRLERDPASWSAYARTWTAWNSVRALAAAAAVVVALSTRS</sequence>
<keyword evidence="3" id="KW-1185">Reference proteome</keyword>
<feature type="transmembrane region" description="Helical" evidence="1">
    <location>
        <begin position="121"/>
        <end position="140"/>
    </location>
</feature>
<dbReference type="RefSeq" id="WP_251947164.1">
    <property type="nucleotide sequence ID" value="NZ_JAMRYM010000084.1"/>
</dbReference>